<dbReference type="OrthoDB" id="9801454at2"/>
<dbReference type="Pfam" id="PF02464">
    <property type="entry name" value="CinA"/>
    <property type="match status" value="1"/>
</dbReference>
<comment type="caution">
    <text evidence="2">The sequence shown here is derived from an EMBL/GenBank/DDBJ whole genome shotgun (WGS) entry which is preliminary data.</text>
</comment>
<evidence type="ECO:0000259" key="1">
    <source>
        <dbReference type="Pfam" id="PF02464"/>
    </source>
</evidence>
<dbReference type="EMBL" id="RCDA01000001">
    <property type="protein sequence ID" value="RLK50438.1"/>
    <property type="molecule type" value="Genomic_DNA"/>
</dbReference>
<protein>
    <submittedName>
        <fullName evidence="2">Nicotinamide-nucleotide amidase</fullName>
    </submittedName>
</protein>
<dbReference type="NCBIfam" id="TIGR00199">
    <property type="entry name" value="PncC_domain"/>
    <property type="match status" value="1"/>
</dbReference>
<feature type="domain" description="CinA C-terminal" evidence="1">
    <location>
        <begin position="12"/>
        <end position="162"/>
    </location>
</feature>
<keyword evidence="3" id="KW-1185">Reference proteome</keyword>
<dbReference type="InterPro" id="IPR036653">
    <property type="entry name" value="CinA-like_C"/>
</dbReference>
<evidence type="ECO:0000313" key="3">
    <source>
        <dbReference type="Proteomes" id="UP000275461"/>
    </source>
</evidence>
<dbReference type="SUPFAM" id="SSF142433">
    <property type="entry name" value="CinA-like"/>
    <property type="match status" value="1"/>
</dbReference>
<evidence type="ECO:0000313" key="2">
    <source>
        <dbReference type="EMBL" id="RLK50438.1"/>
    </source>
</evidence>
<dbReference type="RefSeq" id="WP_121440928.1">
    <property type="nucleotide sequence ID" value="NZ_RCDA01000001.1"/>
</dbReference>
<dbReference type="AlphaFoldDB" id="A0A498CDC3"/>
<dbReference type="InterPro" id="IPR008136">
    <property type="entry name" value="CinA_C"/>
</dbReference>
<name>A0A498CDC3_9GAMM</name>
<sequence>MLNDDAALAERAKCLGERLLAAGCRLATAESCTGGWIAKVITDLQGSSRWFERGWVVYSNAAKASELAVPEVLLADHGAVSAEVVEALAAGAQQRSGAECSLAVSGVAGPDGGTAEKPVGLVWLAWGLPGGRIEAQRWHFKGDREAVRRQAVAVALEGLLERLDEGP</sequence>
<dbReference type="Gene3D" id="3.90.950.20">
    <property type="entry name" value="CinA-like"/>
    <property type="match status" value="1"/>
</dbReference>
<accession>A0A498CDC3</accession>
<gene>
    <name evidence="2" type="ORF">DFR31_0336</name>
</gene>
<proteinExistence type="predicted"/>
<reference evidence="2 3" key="1">
    <citation type="submission" date="2018-10" db="EMBL/GenBank/DDBJ databases">
        <title>Genomic Encyclopedia of Type Strains, Phase IV (KMG-IV): sequencing the most valuable type-strain genomes for metagenomic binning, comparative biology and taxonomic classification.</title>
        <authorList>
            <person name="Goeker M."/>
        </authorList>
    </citation>
    <scope>NUCLEOTIDE SEQUENCE [LARGE SCALE GENOMIC DNA]</scope>
    <source>
        <strain evidence="2 3">DSM 12769</strain>
    </source>
</reference>
<dbReference type="Proteomes" id="UP000275461">
    <property type="component" value="Unassembled WGS sequence"/>
</dbReference>
<organism evidence="2 3">
    <name type="scientific">Alkalispirillum mobile</name>
    <dbReference type="NCBI Taxonomy" id="85925"/>
    <lineage>
        <taxon>Bacteria</taxon>
        <taxon>Pseudomonadati</taxon>
        <taxon>Pseudomonadota</taxon>
        <taxon>Gammaproteobacteria</taxon>
        <taxon>Chromatiales</taxon>
        <taxon>Ectothiorhodospiraceae</taxon>
        <taxon>Alkalispirillum</taxon>
    </lineage>
</organism>